<evidence type="ECO:0000259" key="2">
    <source>
        <dbReference type="Pfam" id="PF01558"/>
    </source>
</evidence>
<dbReference type="InterPro" id="IPR002869">
    <property type="entry name" value="Pyrv_flavodox_OxRed_cen"/>
</dbReference>
<keyword evidence="4" id="KW-1185">Reference proteome</keyword>
<dbReference type="GO" id="GO:0016903">
    <property type="term" value="F:oxidoreductase activity, acting on the aldehyde or oxo group of donors"/>
    <property type="evidence" value="ECO:0007669"/>
    <property type="project" value="InterPro"/>
</dbReference>
<dbReference type="Proteomes" id="UP001431532">
    <property type="component" value="Unassembled WGS sequence"/>
</dbReference>
<dbReference type="InterPro" id="IPR052554">
    <property type="entry name" value="2-oxoglutarate_synth_KorC"/>
</dbReference>
<comment type="caution">
    <text evidence="3">The sequence shown here is derived from an EMBL/GenBank/DDBJ whole genome shotgun (WGS) entry which is preliminary data.</text>
</comment>
<evidence type="ECO:0000256" key="1">
    <source>
        <dbReference type="ARBA" id="ARBA00023002"/>
    </source>
</evidence>
<dbReference type="PANTHER" id="PTHR42730">
    <property type="entry name" value="2-OXOGLUTARATE SYNTHASE SUBUNIT KORC"/>
    <property type="match status" value="1"/>
</dbReference>
<dbReference type="Pfam" id="PF01558">
    <property type="entry name" value="POR"/>
    <property type="match status" value="1"/>
</dbReference>
<dbReference type="InterPro" id="IPR019752">
    <property type="entry name" value="Pyrv/ketoisovalerate_OxRed_cat"/>
</dbReference>
<dbReference type="PANTHER" id="PTHR42730:SF1">
    <property type="entry name" value="2-OXOGLUTARATE SYNTHASE SUBUNIT KORC"/>
    <property type="match status" value="1"/>
</dbReference>
<dbReference type="AlphaFoldDB" id="A0AAW6U6X4"/>
<dbReference type="EMBL" id="JASCXW010000036">
    <property type="protein sequence ID" value="MDI6453585.1"/>
    <property type="molecule type" value="Genomic_DNA"/>
</dbReference>
<feature type="domain" description="Pyruvate/ketoisovalerate oxidoreductase catalytic" evidence="2">
    <location>
        <begin position="11"/>
        <end position="175"/>
    </location>
</feature>
<name>A0AAW6U6X4_9MOLU</name>
<protein>
    <submittedName>
        <fullName evidence="3">2-oxoacid:acceptor oxidoreductase family protein</fullName>
    </submittedName>
</protein>
<keyword evidence="1" id="KW-0560">Oxidoreductase</keyword>
<dbReference type="RefSeq" id="WP_282840019.1">
    <property type="nucleotide sequence ID" value="NZ_JASCXW010000036.1"/>
</dbReference>
<dbReference type="SUPFAM" id="SSF53323">
    <property type="entry name" value="Pyruvate-ferredoxin oxidoreductase, PFOR, domain III"/>
    <property type="match status" value="1"/>
</dbReference>
<evidence type="ECO:0000313" key="3">
    <source>
        <dbReference type="EMBL" id="MDI6453585.1"/>
    </source>
</evidence>
<sequence>MIRTIRISGFGGQGVMLTGQLLAHAANEQGLYSLWVPTYGPETRGGTANCSITISDKPIYSPVFQKSDDLLIFNEPSLAKFGEKIKSGGNIFYNSSLIKKKVNHDDRNVYPVPMSELAQSLDKPQVANMVMLGAYLNKVGIFKEEVIIESLKYFLGPKKANMLEINQKAIAIGFESVN</sequence>
<evidence type="ECO:0000313" key="4">
    <source>
        <dbReference type="Proteomes" id="UP001431532"/>
    </source>
</evidence>
<accession>A0AAW6U6X4</accession>
<gene>
    <name evidence="3" type="ORF">QJ521_08395</name>
</gene>
<organism evidence="3 4">
    <name type="scientific">Peloplasma aerotolerans</name>
    <dbReference type="NCBI Taxonomy" id="3044389"/>
    <lineage>
        <taxon>Bacteria</taxon>
        <taxon>Bacillati</taxon>
        <taxon>Mycoplasmatota</taxon>
        <taxon>Mollicutes</taxon>
        <taxon>Acholeplasmatales</taxon>
        <taxon>Acholeplasmataceae</taxon>
        <taxon>Peloplasma</taxon>
    </lineage>
</organism>
<dbReference type="Gene3D" id="3.40.920.10">
    <property type="entry name" value="Pyruvate-ferredoxin oxidoreductase, PFOR, domain III"/>
    <property type="match status" value="1"/>
</dbReference>
<reference evidence="3" key="1">
    <citation type="submission" date="2023-05" db="EMBL/GenBank/DDBJ databases">
        <title>Mariniplasma microaerophilum sp. nov., a novel anaerobic mollicute isolated from terrestrial mud volcano, Taman Peninsula, Russia.</title>
        <authorList>
            <person name="Khomyakova M.A."/>
            <person name="Merkel A.Y."/>
            <person name="Slobodkin A.I."/>
        </authorList>
    </citation>
    <scope>NUCLEOTIDE SEQUENCE</scope>
    <source>
        <strain evidence="3">M4Ah</strain>
    </source>
</reference>
<proteinExistence type="predicted"/>